<proteinExistence type="predicted"/>
<dbReference type="EMBL" id="QUBQ01000001">
    <property type="protein sequence ID" value="REK77130.1"/>
    <property type="molecule type" value="Genomic_DNA"/>
</dbReference>
<keyword evidence="1" id="KW-1133">Transmembrane helix</keyword>
<sequence>MMIMNPASYRSIHSEPNTSGNITYMTAIANWSKSNVLRITVTLLLALLLFTSFMLMGIKASGTAEPTEHEQVVIVGSGDSLWSIARRYASPRDDVRYVVHTIKNRNNLNDTLIVPGQQLIIPDF</sequence>
<dbReference type="InterPro" id="IPR018392">
    <property type="entry name" value="LysM"/>
</dbReference>
<dbReference type="SUPFAM" id="SSF54106">
    <property type="entry name" value="LysM domain"/>
    <property type="match status" value="1"/>
</dbReference>
<accession>A0A371PLP2</accession>
<dbReference type="PROSITE" id="PS51782">
    <property type="entry name" value="LYSM"/>
    <property type="match status" value="1"/>
</dbReference>
<organism evidence="3 4">
    <name type="scientific">Paenibacillus paeoniae</name>
    <dbReference type="NCBI Taxonomy" id="2292705"/>
    <lineage>
        <taxon>Bacteria</taxon>
        <taxon>Bacillati</taxon>
        <taxon>Bacillota</taxon>
        <taxon>Bacilli</taxon>
        <taxon>Bacillales</taxon>
        <taxon>Paenibacillaceae</taxon>
        <taxon>Paenibacillus</taxon>
    </lineage>
</organism>
<dbReference type="SMART" id="SM00257">
    <property type="entry name" value="LysM"/>
    <property type="match status" value="1"/>
</dbReference>
<evidence type="ECO:0000313" key="3">
    <source>
        <dbReference type="EMBL" id="REK77130.1"/>
    </source>
</evidence>
<gene>
    <name evidence="3" type="ORF">DX130_09030</name>
</gene>
<protein>
    <submittedName>
        <fullName evidence="3">LysM peptidoglycan-binding domain-containing protein</fullName>
    </submittedName>
</protein>
<feature type="domain" description="LysM" evidence="2">
    <location>
        <begin position="71"/>
        <end position="121"/>
    </location>
</feature>
<dbReference type="Pfam" id="PF01476">
    <property type="entry name" value="LysM"/>
    <property type="match status" value="1"/>
</dbReference>
<dbReference type="RefSeq" id="WP_116044535.1">
    <property type="nucleotide sequence ID" value="NZ_QUBQ01000001.1"/>
</dbReference>
<name>A0A371PLP2_9BACL</name>
<comment type="caution">
    <text evidence="3">The sequence shown here is derived from an EMBL/GenBank/DDBJ whole genome shotgun (WGS) entry which is preliminary data.</text>
</comment>
<evidence type="ECO:0000256" key="1">
    <source>
        <dbReference type="SAM" id="Phobius"/>
    </source>
</evidence>
<keyword evidence="4" id="KW-1185">Reference proteome</keyword>
<evidence type="ECO:0000259" key="2">
    <source>
        <dbReference type="PROSITE" id="PS51782"/>
    </source>
</evidence>
<dbReference type="CDD" id="cd00118">
    <property type="entry name" value="LysM"/>
    <property type="match status" value="1"/>
</dbReference>
<keyword evidence="1" id="KW-0472">Membrane</keyword>
<dbReference type="OrthoDB" id="9801998at2"/>
<reference evidence="3 4" key="1">
    <citation type="submission" date="2018-08" db="EMBL/GenBank/DDBJ databases">
        <title>Paenibacillus sp. M4BSY-1, whole genome shotgun sequence.</title>
        <authorList>
            <person name="Tuo L."/>
        </authorList>
    </citation>
    <scope>NUCLEOTIDE SEQUENCE [LARGE SCALE GENOMIC DNA]</scope>
    <source>
        <strain evidence="3 4">M4BSY-1</strain>
    </source>
</reference>
<dbReference type="AlphaFoldDB" id="A0A371PLP2"/>
<feature type="transmembrane region" description="Helical" evidence="1">
    <location>
        <begin position="36"/>
        <end position="58"/>
    </location>
</feature>
<evidence type="ECO:0000313" key="4">
    <source>
        <dbReference type="Proteomes" id="UP000261905"/>
    </source>
</evidence>
<keyword evidence="1" id="KW-0812">Transmembrane</keyword>
<dbReference type="Proteomes" id="UP000261905">
    <property type="component" value="Unassembled WGS sequence"/>
</dbReference>
<dbReference type="InterPro" id="IPR036779">
    <property type="entry name" value="LysM_dom_sf"/>
</dbReference>
<dbReference type="Gene3D" id="3.10.350.10">
    <property type="entry name" value="LysM domain"/>
    <property type="match status" value="1"/>
</dbReference>